<keyword evidence="2" id="KW-0378">Hydrolase</keyword>
<sequence>MDHDTHTDEREYVSEIAETALGPVEHAVVGTGSPVVVLHGSPGGIDAAALMARILPPDRVSAILLSRPGYLGTPLDGRATIDQQADLVAALLDHLAIDRAGVYTWSGGGPAGYRLAVRHPDRVSALVADAAVSRSYEVGHQDVATRLMFTTAPGQWLLRLIAAHQPEQYIRSELAAEGDLTPEQLTQRVEKVLADPAKRDFALALGPTAVPDAHRRAGYRNDLEQFAAISSLELEKIGAPTLVVQGTADSDLPPAQSTFAASTIPGAELLALDAGTHLALYTHPDAAAAQARVVDFLTRRGQ</sequence>
<dbReference type="GO" id="GO:0016787">
    <property type="term" value="F:hydrolase activity"/>
    <property type="evidence" value="ECO:0007669"/>
    <property type="project" value="UniProtKB-KW"/>
</dbReference>
<evidence type="ECO:0000313" key="3">
    <source>
        <dbReference type="Proteomes" id="UP001370100"/>
    </source>
</evidence>
<gene>
    <name evidence="2" type="ORF">WCD41_14850</name>
</gene>
<dbReference type="InterPro" id="IPR029058">
    <property type="entry name" value="AB_hydrolase_fold"/>
</dbReference>
<name>A0ABU8N5U9_9PSEU</name>
<dbReference type="RefSeq" id="WP_337714183.1">
    <property type="nucleotide sequence ID" value="NZ_JBBEGL010000003.1"/>
</dbReference>
<dbReference type="Proteomes" id="UP001370100">
    <property type="component" value="Unassembled WGS sequence"/>
</dbReference>
<protein>
    <submittedName>
        <fullName evidence="2">Alpha/beta hydrolase</fullName>
    </submittedName>
</protein>
<dbReference type="PANTHER" id="PTHR43433:SF5">
    <property type="entry name" value="AB HYDROLASE-1 DOMAIN-CONTAINING PROTEIN"/>
    <property type="match status" value="1"/>
</dbReference>
<dbReference type="SUPFAM" id="SSF53474">
    <property type="entry name" value="alpha/beta-Hydrolases"/>
    <property type="match status" value="1"/>
</dbReference>
<reference evidence="2 3" key="1">
    <citation type="submission" date="2024-03" db="EMBL/GenBank/DDBJ databases">
        <title>Actinomycetospora sp. OC33-EN06, a novel actinomycete isolated from wild orchid (Aerides multiflora).</title>
        <authorList>
            <person name="Suriyachadkun C."/>
        </authorList>
    </citation>
    <scope>NUCLEOTIDE SEQUENCE [LARGE SCALE GENOMIC DNA]</scope>
    <source>
        <strain evidence="2 3">OC33-EN06</strain>
    </source>
</reference>
<proteinExistence type="predicted"/>
<dbReference type="InterPro" id="IPR000073">
    <property type="entry name" value="AB_hydrolase_1"/>
</dbReference>
<dbReference type="Gene3D" id="3.40.50.1820">
    <property type="entry name" value="alpha/beta hydrolase"/>
    <property type="match status" value="1"/>
</dbReference>
<keyword evidence="3" id="KW-1185">Reference proteome</keyword>
<dbReference type="EMBL" id="JBBEGL010000003">
    <property type="protein sequence ID" value="MEJ2887736.1"/>
    <property type="molecule type" value="Genomic_DNA"/>
</dbReference>
<dbReference type="InterPro" id="IPR050471">
    <property type="entry name" value="AB_hydrolase"/>
</dbReference>
<dbReference type="Pfam" id="PF00561">
    <property type="entry name" value="Abhydrolase_1"/>
    <property type="match status" value="1"/>
</dbReference>
<dbReference type="PANTHER" id="PTHR43433">
    <property type="entry name" value="HYDROLASE, ALPHA/BETA FOLD FAMILY PROTEIN"/>
    <property type="match status" value="1"/>
</dbReference>
<accession>A0ABU8N5U9</accession>
<organism evidence="2 3">
    <name type="scientific">Actinomycetospora aeridis</name>
    <dbReference type="NCBI Taxonomy" id="3129231"/>
    <lineage>
        <taxon>Bacteria</taxon>
        <taxon>Bacillati</taxon>
        <taxon>Actinomycetota</taxon>
        <taxon>Actinomycetes</taxon>
        <taxon>Pseudonocardiales</taxon>
        <taxon>Pseudonocardiaceae</taxon>
        <taxon>Actinomycetospora</taxon>
    </lineage>
</organism>
<comment type="caution">
    <text evidence="2">The sequence shown here is derived from an EMBL/GenBank/DDBJ whole genome shotgun (WGS) entry which is preliminary data.</text>
</comment>
<evidence type="ECO:0000313" key="2">
    <source>
        <dbReference type="EMBL" id="MEJ2887736.1"/>
    </source>
</evidence>
<evidence type="ECO:0000259" key="1">
    <source>
        <dbReference type="Pfam" id="PF00561"/>
    </source>
</evidence>
<feature type="domain" description="AB hydrolase-1" evidence="1">
    <location>
        <begin position="34"/>
        <end position="284"/>
    </location>
</feature>